<dbReference type="InterPro" id="IPR036291">
    <property type="entry name" value="NAD(P)-bd_dom_sf"/>
</dbReference>
<sequence>MTKLSVLILGGCGFIGRNLVSHLLDNDLVEKITVVDKIPPQVAWLNEDHAHHFKDNRVTFKSANLINAESCKNAFSLPDGSTWDLVVNCAAETRVGQTDPVYNEGILKLSTNCAKQAALQNVGRYIELSSGNMNSSEKHPHKEKDDIQPWGFMGKWKAQVEKEIKSIPHLHYTIIRLPVVYGIGDKNNLMPRILAAAIYKELKKPMQLLWNEYLKINTVHVEDVCRAIMFLNQREDTVRKVYNLVDDGSTTQELITDILADIFNINVRYLGNIVSSCIDIEEAAEEANDRHLAPWAEACRRDHIENTPLTPHMDSILLQSKHLNLDGSKLRNLGFQLNVPRPTAEKIKEIIDDYVKMKVFPPSLAS</sequence>
<dbReference type="PANTHER" id="PTHR43245:SF11">
    <property type="entry name" value="LD23561P"/>
    <property type="match status" value="1"/>
</dbReference>
<dbReference type="Pfam" id="PF01370">
    <property type="entry name" value="Epimerase"/>
    <property type="match status" value="1"/>
</dbReference>
<dbReference type="FunCoup" id="A0A6J2X955">
    <property type="interactions" value="9"/>
</dbReference>
<feature type="domain" description="NAD-dependent epimerase/dehydratase" evidence="1">
    <location>
        <begin position="6"/>
        <end position="244"/>
    </location>
</feature>
<dbReference type="InterPro" id="IPR050177">
    <property type="entry name" value="Lipid_A_modif_metabolic_enz"/>
</dbReference>
<dbReference type="InterPro" id="IPR001509">
    <property type="entry name" value="Epimerase_deHydtase"/>
</dbReference>
<keyword evidence="2" id="KW-1185">Reference proteome</keyword>
<accession>A0A6J2X955</accession>
<dbReference type="Proteomes" id="UP000504635">
    <property type="component" value="Unplaced"/>
</dbReference>
<reference evidence="3" key="1">
    <citation type="submission" date="2025-08" db="UniProtKB">
        <authorList>
            <consortium name="RefSeq"/>
        </authorList>
    </citation>
    <scope>IDENTIFICATION</scope>
    <source>
        <tissue evidence="3">Gonads</tissue>
    </source>
</reference>
<evidence type="ECO:0000313" key="3">
    <source>
        <dbReference type="RefSeq" id="XP_030747742.1"/>
    </source>
</evidence>
<gene>
    <name evidence="3" type="primary">LOC115876187</name>
</gene>
<dbReference type="InParanoid" id="A0A6J2X955"/>
<dbReference type="OrthoDB" id="16464at2759"/>
<evidence type="ECO:0000259" key="1">
    <source>
        <dbReference type="Pfam" id="PF01370"/>
    </source>
</evidence>
<protein>
    <submittedName>
        <fullName evidence="3">Uncharacterized protein LOC115876187</fullName>
    </submittedName>
</protein>
<dbReference type="AlphaFoldDB" id="A0A6J2X955"/>
<name>A0A6J2X955_SITOR</name>
<dbReference type="PANTHER" id="PTHR43245">
    <property type="entry name" value="BIFUNCTIONAL POLYMYXIN RESISTANCE PROTEIN ARNA"/>
    <property type="match status" value="1"/>
</dbReference>
<evidence type="ECO:0000313" key="2">
    <source>
        <dbReference type="Proteomes" id="UP000504635"/>
    </source>
</evidence>
<dbReference type="SUPFAM" id="SSF51735">
    <property type="entry name" value="NAD(P)-binding Rossmann-fold domains"/>
    <property type="match status" value="1"/>
</dbReference>
<dbReference type="KEGG" id="soy:115876187"/>
<dbReference type="GeneID" id="115876187"/>
<organism evidence="2 3">
    <name type="scientific">Sitophilus oryzae</name>
    <name type="common">Rice weevil</name>
    <name type="synonym">Curculio oryzae</name>
    <dbReference type="NCBI Taxonomy" id="7048"/>
    <lineage>
        <taxon>Eukaryota</taxon>
        <taxon>Metazoa</taxon>
        <taxon>Ecdysozoa</taxon>
        <taxon>Arthropoda</taxon>
        <taxon>Hexapoda</taxon>
        <taxon>Insecta</taxon>
        <taxon>Pterygota</taxon>
        <taxon>Neoptera</taxon>
        <taxon>Endopterygota</taxon>
        <taxon>Coleoptera</taxon>
        <taxon>Polyphaga</taxon>
        <taxon>Cucujiformia</taxon>
        <taxon>Curculionidae</taxon>
        <taxon>Dryophthorinae</taxon>
        <taxon>Sitophilus</taxon>
    </lineage>
</organism>
<dbReference type="RefSeq" id="XP_030747742.1">
    <property type="nucleotide sequence ID" value="XM_030891882.1"/>
</dbReference>
<dbReference type="Gene3D" id="3.40.50.720">
    <property type="entry name" value="NAD(P)-binding Rossmann-like Domain"/>
    <property type="match status" value="1"/>
</dbReference>
<proteinExistence type="predicted"/>